<protein>
    <recommendedName>
        <fullName evidence="4">RNase H type-1 domain-containing protein</fullName>
    </recommendedName>
</protein>
<comment type="caution">
    <text evidence="2">The sequence shown here is derived from an EMBL/GenBank/DDBJ whole genome shotgun (WGS) entry which is preliminary data.</text>
</comment>
<dbReference type="EMBL" id="JADFTS010000005">
    <property type="protein sequence ID" value="KAF9606448.1"/>
    <property type="molecule type" value="Genomic_DNA"/>
</dbReference>
<feature type="non-terminal residue" evidence="2">
    <location>
        <position position="124"/>
    </location>
</feature>
<keyword evidence="1" id="KW-0175">Coiled coil</keyword>
<organism evidence="2 3">
    <name type="scientific">Coptis chinensis</name>
    <dbReference type="NCBI Taxonomy" id="261450"/>
    <lineage>
        <taxon>Eukaryota</taxon>
        <taxon>Viridiplantae</taxon>
        <taxon>Streptophyta</taxon>
        <taxon>Embryophyta</taxon>
        <taxon>Tracheophyta</taxon>
        <taxon>Spermatophyta</taxon>
        <taxon>Magnoliopsida</taxon>
        <taxon>Ranunculales</taxon>
        <taxon>Ranunculaceae</taxon>
        <taxon>Coptidoideae</taxon>
        <taxon>Coptis</taxon>
    </lineage>
</organism>
<keyword evidence="3" id="KW-1185">Reference proteome</keyword>
<evidence type="ECO:0008006" key="4">
    <source>
        <dbReference type="Google" id="ProtNLM"/>
    </source>
</evidence>
<evidence type="ECO:0000313" key="3">
    <source>
        <dbReference type="Proteomes" id="UP000631114"/>
    </source>
</evidence>
<accession>A0A835HZX0</accession>
<sequence>LSLSRVAIKSKIKQVGFSNFNSLTSEELDAYLKDAKEQLNAVEAENAKISDDIKVLRSTYVEATGLGHITCFEAKCIAIVLAAEKAVEVNCTRLWIEADSQAAVTAFNGASIPCVLKARWIQAN</sequence>
<dbReference type="AlphaFoldDB" id="A0A835HZX0"/>
<evidence type="ECO:0000256" key="1">
    <source>
        <dbReference type="SAM" id="Coils"/>
    </source>
</evidence>
<proteinExistence type="predicted"/>
<feature type="coiled-coil region" evidence="1">
    <location>
        <begin position="25"/>
        <end position="59"/>
    </location>
</feature>
<evidence type="ECO:0000313" key="2">
    <source>
        <dbReference type="EMBL" id="KAF9606448.1"/>
    </source>
</evidence>
<dbReference type="OrthoDB" id="1927690at2759"/>
<name>A0A835HZX0_9MAGN</name>
<reference evidence="2 3" key="1">
    <citation type="submission" date="2020-10" db="EMBL/GenBank/DDBJ databases">
        <title>The Coptis chinensis genome and diversification of protoberbering-type alkaloids.</title>
        <authorList>
            <person name="Wang B."/>
            <person name="Shu S."/>
            <person name="Song C."/>
            <person name="Liu Y."/>
        </authorList>
    </citation>
    <scope>NUCLEOTIDE SEQUENCE [LARGE SCALE GENOMIC DNA]</scope>
    <source>
        <strain evidence="2">HL-2020</strain>
        <tissue evidence="2">Leaf</tissue>
    </source>
</reference>
<gene>
    <name evidence="2" type="ORF">IFM89_025278</name>
</gene>
<dbReference type="Proteomes" id="UP000631114">
    <property type="component" value="Unassembled WGS sequence"/>
</dbReference>